<accession>A0ABV2EID1</accession>
<evidence type="ECO:0000256" key="1">
    <source>
        <dbReference type="SAM" id="Phobius"/>
    </source>
</evidence>
<gene>
    <name evidence="2" type="ORF">ABID41_001881</name>
</gene>
<keyword evidence="1" id="KW-1133">Transmembrane helix</keyword>
<evidence type="ECO:0000313" key="3">
    <source>
        <dbReference type="Proteomes" id="UP001549110"/>
    </source>
</evidence>
<keyword evidence="3" id="KW-1185">Reference proteome</keyword>
<keyword evidence="1" id="KW-0472">Membrane</keyword>
<dbReference type="Proteomes" id="UP001549110">
    <property type="component" value="Unassembled WGS sequence"/>
</dbReference>
<keyword evidence="1" id="KW-0812">Transmembrane</keyword>
<name>A0ABV2EID1_9CAUL</name>
<sequence length="35" mass="3516">MNTTFNLNGFANLVLAATPLVAVAVTVLTKLAGVA</sequence>
<reference evidence="2 3" key="1">
    <citation type="submission" date="2024-06" db="EMBL/GenBank/DDBJ databases">
        <title>Genomic Encyclopedia of Type Strains, Phase IV (KMG-IV): sequencing the most valuable type-strain genomes for metagenomic binning, comparative biology and taxonomic classification.</title>
        <authorList>
            <person name="Goeker M."/>
        </authorList>
    </citation>
    <scope>NUCLEOTIDE SEQUENCE [LARGE SCALE GENOMIC DNA]</scope>
    <source>
        <strain evidence="2 3">DSM 17809</strain>
    </source>
</reference>
<protein>
    <submittedName>
        <fullName evidence="2">Uncharacterized protein</fullName>
    </submittedName>
</protein>
<evidence type="ECO:0000313" key="2">
    <source>
        <dbReference type="EMBL" id="MET3526786.1"/>
    </source>
</evidence>
<feature type="transmembrane region" description="Helical" evidence="1">
    <location>
        <begin position="12"/>
        <end position="32"/>
    </location>
</feature>
<dbReference type="EMBL" id="JBEPLU010000001">
    <property type="protein sequence ID" value="MET3526786.1"/>
    <property type="molecule type" value="Genomic_DNA"/>
</dbReference>
<organism evidence="2 3">
    <name type="scientific">Phenylobacterium koreense</name>
    <dbReference type="NCBI Taxonomy" id="266125"/>
    <lineage>
        <taxon>Bacteria</taxon>
        <taxon>Pseudomonadati</taxon>
        <taxon>Pseudomonadota</taxon>
        <taxon>Alphaproteobacteria</taxon>
        <taxon>Caulobacterales</taxon>
        <taxon>Caulobacteraceae</taxon>
        <taxon>Phenylobacterium</taxon>
    </lineage>
</organism>
<proteinExistence type="predicted"/>
<comment type="caution">
    <text evidence="2">The sequence shown here is derived from an EMBL/GenBank/DDBJ whole genome shotgun (WGS) entry which is preliminary data.</text>
</comment>